<gene>
    <name evidence="1" type="ORF">LCGC14_2000620</name>
</gene>
<protein>
    <submittedName>
        <fullName evidence="1">Uncharacterized protein</fullName>
    </submittedName>
</protein>
<sequence>MGELNDTKGLLENQIPIWIANYEDLQEMPLELSADIDQLLETQTMSPDIKEIREFLADRYNVMQDEIDRLKMASANGSKVLLVK</sequence>
<dbReference type="EMBL" id="LAZR01022731">
    <property type="protein sequence ID" value="KKL80855.1"/>
    <property type="molecule type" value="Genomic_DNA"/>
</dbReference>
<dbReference type="AlphaFoldDB" id="A0A0F9HGS9"/>
<accession>A0A0F9HGS9</accession>
<organism evidence="1">
    <name type="scientific">marine sediment metagenome</name>
    <dbReference type="NCBI Taxonomy" id="412755"/>
    <lineage>
        <taxon>unclassified sequences</taxon>
        <taxon>metagenomes</taxon>
        <taxon>ecological metagenomes</taxon>
    </lineage>
</organism>
<evidence type="ECO:0000313" key="1">
    <source>
        <dbReference type="EMBL" id="KKL80855.1"/>
    </source>
</evidence>
<proteinExistence type="predicted"/>
<comment type="caution">
    <text evidence="1">The sequence shown here is derived from an EMBL/GenBank/DDBJ whole genome shotgun (WGS) entry which is preliminary data.</text>
</comment>
<name>A0A0F9HGS9_9ZZZZ</name>
<reference evidence="1" key="1">
    <citation type="journal article" date="2015" name="Nature">
        <title>Complex archaea that bridge the gap between prokaryotes and eukaryotes.</title>
        <authorList>
            <person name="Spang A."/>
            <person name="Saw J.H."/>
            <person name="Jorgensen S.L."/>
            <person name="Zaremba-Niedzwiedzka K."/>
            <person name="Martijn J."/>
            <person name="Lind A.E."/>
            <person name="van Eijk R."/>
            <person name="Schleper C."/>
            <person name="Guy L."/>
            <person name="Ettema T.J."/>
        </authorList>
    </citation>
    <scope>NUCLEOTIDE SEQUENCE</scope>
</reference>